<feature type="domain" description="PPM-type phosphatase" evidence="1">
    <location>
        <begin position="6"/>
        <end position="258"/>
    </location>
</feature>
<dbReference type="RefSeq" id="WP_219506244.1">
    <property type="nucleotide sequence ID" value="NZ_JAHXDN010000006.1"/>
</dbReference>
<comment type="caution">
    <text evidence="2">The sequence shown here is derived from an EMBL/GenBank/DDBJ whole genome shotgun (WGS) entry which is preliminary data.</text>
</comment>
<organism evidence="2 3">
    <name type="scientific">Roseobacter insulae</name>
    <dbReference type="NCBI Taxonomy" id="2859783"/>
    <lineage>
        <taxon>Bacteria</taxon>
        <taxon>Pseudomonadati</taxon>
        <taxon>Pseudomonadota</taxon>
        <taxon>Alphaproteobacteria</taxon>
        <taxon>Rhodobacterales</taxon>
        <taxon>Roseobacteraceae</taxon>
        <taxon>Roseobacter</taxon>
    </lineage>
</organism>
<dbReference type="SMART" id="SM00331">
    <property type="entry name" value="PP2C_SIG"/>
    <property type="match status" value="1"/>
</dbReference>
<dbReference type="PROSITE" id="PS51746">
    <property type="entry name" value="PPM_2"/>
    <property type="match status" value="1"/>
</dbReference>
<dbReference type="InterPro" id="IPR001932">
    <property type="entry name" value="PPM-type_phosphatase-like_dom"/>
</dbReference>
<dbReference type="CDD" id="cd00143">
    <property type="entry name" value="PP2Cc"/>
    <property type="match status" value="1"/>
</dbReference>
<protein>
    <submittedName>
        <fullName evidence="2">Protein phosphatase 2C domain-containing protein</fullName>
    </submittedName>
</protein>
<dbReference type="Proteomes" id="UP001138661">
    <property type="component" value="Unassembled WGS sequence"/>
</dbReference>
<evidence type="ECO:0000313" key="3">
    <source>
        <dbReference type="Proteomes" id="UP001138661"/>
    </source>
</evidence>
<sequence>MPPPFDFDAASALSMGQRSYQEDAIIADFARGAEVGLAVLADGMGGHAAGDVASKIVVTEVFSELMFQRGDVAAFEASVRTSLFDAAMAANACLREHVDTYPETQGMGATLVATVIINKHLYWISIGDSPLFLYRDGKLRQLNEDHSMAPQIDFMVKSGLLDDEEGRCHPDRNTLTSVLFGENVPRVDCPSDPTELRAGDMMIVASDGLQFLTDAEIEGVLRHHENDHSAKIADSLLERLSQLNDPDLDNVSFSVVKLKEPAGDCTVDRNAEQVEGIRRVG</sequence>
<evidence type="ECO:0000259" key="1">
    <source>
        <dbReference type="PROSITE" id="PS51746"/>
    </source>
</evidence>
<gene>
    <name evidence="2" type="ORF">KX928_20040</name>
</gene>
<evidence type="ECO:0000313" key="2">
    <source>
        <dbReference type="EMBL" id="MBW4710082.1"/>
    </source>
</evidence>
<reference evidence="2" key="1">
    <citation type="submission" date="2021-07" db="EMBL/GenBank/DDBJ databases">
        <title>Roseobacter insulae sp. nov., isolated from a tidal flat.</title>
        <authorList>
            <person name="Park S."/>
            <person name="Yoon J.-H."/>
        </authorList>
    </citation>
    <scope>NUCLEOTIDE SEQUENCE</scope>
    <source>
        <strain evidence="2">YSTF-M11</strain>
    </source>
</reference>
<dbReference type="EMBL" id="JAHXDN010000006">
    <property type="protein sequence ID" value="MBW4710082.1"/>
    <property type="molecule type" value="Genomic_DNA"/>
</dbReference>
<dbReference type="AlphaFoldDB" id="A0A9X1K4U9"/>
<dbReference type="Pfam" id="PF13672">
    <property type="entry name" value="PP2C_2"/>
    <property type="match status" value="1"/>
</dbReference>
<keyword evidence="3" id="KW-1185">Reference proteome</keyword>
<proteinExistence type="predicted"/>
<accession>A0A9X1K4U9</accession>
<name>A0A9X1K4U9_9RHOB</name>
<dbReference type="SMART" id="SM00332">
    <property type="entry name" value="PP2Cc"/>
    <property type="match status" value="1"/>
</dbReference>